<comment type="caution">
    <text evidence="1">The sequence shown here is derived from an EMBL/GenBank/DDBJ whole genome shotgun (WGS) entry which is preliminary data.</text>
</comment>
<accession>A0A507DKB2</accession>
<dbReference type="EMBL" id="QEAN01000044">
    <property type="protein sequence ID" value="TPX52063.1"/>
    <property type="molecule type" value="Genomic_DNA"/>
</dbReference>
<evidence type="ECO:0000313" key="2">
    <source>
        <dbReference type="Proteomes" id="UP000317494"/>
    </source>
</evidence>
<dbReference type="AlphaFoldDB" id="A0A507DKB2"/>
<organism evidence="1 2">
    <name type="scientific">Synchytrium endobioticum</name>
    <dbReference type="NCBI Taxonomy" id="286115"/>
    <lineage>
        <taxon>Eukaryota</taxon>
        <taxon>Fungi</taxon>
        <taxon>Fungi incertae sedis</taxon>
        <taxon>Chytridiomycota</taxon>
        <taxon>Chytridiomycota incertae sedis</taxon>
        <taxon>Chytridiomycetes</taxon>
        <taxon>Synchytriales</taxon>
        <taxon>Synchytriaceae</taxon>
        <taxon>Synchytrium</taxon>
    </lineage>
</organism>
<sequence>MSLISLDHTSICWKSRHRTVYRLEKHLGIYITELEKTAIINNLYCKYTKSIDRKRKKSSKEIKAKKRNPVIPYYIVQGLPMISATTSCIARIA</sequence>
<name>A0A507DKB2_9FUNG</name>
<proteinExistence type="predicted"/>
<evidence type="ECO:0000313" key="1">
    <source>
        <dbReference type="EMBL" id="TPX52063.1"/>
    </source>
</evidence>
<protein>
    <submittedName>
        <fullName evidence="1">Uncharacterized protein</fullName>
    </submittedName>
</protein>
<reference evidence="1 2" key="1">
    <citation type="journal article" date="2019" name="Sci. Rep.">
        <title>Comparative genomics of chytrid fungi reveal insights into the obligate biotrophic and pathogenic lifestyle of Synchytrium endobioticum.</title>
        <authorList>
            <person name="van de Vossenberg B.T.L.H."/>
            <person name="Warris S."/>
            <person name="Nguyen H.D.T."/>
            <person name="van Gent-Pelzer M.P.E."/>
            <person name="Joly D.L."/>
            <person name="van de Geest H.C."/>
            <person name="Bonants P.J.M."/>
            <person name="Smith D.S."/>
            <person name="Levesque C.A."/>
            <person name="van der Lee T.A.J."/>
        </authorList>
    </citation>
    <scope>NUCLEOTIDE SEQUENCE [LARGE SCALE GENOMIC DNA]</scope>
    <source>
        <strain evidence="1 2">MB42</strain>
    </source>
</reference>
<keyword evidence="2" id="KW-1185">Reference proteome</keyword>
<dbReference type="Proteomes" id="UP000317494">
    <property type="component" value="Unassembled WGS sequence"/>
</dbReference>
<dbReference type="VEuPathDB" id="FungiDB:SeMB42_g01652"/>
<gene>
    <name evidence="1" type="ORF">SeMB42_g01652</name>
</gene>